<evidence type="ECO:0000313" key="3">
    <source>
        <dbReference type="Proteomes" id="UP000183410"/>
    </source>
</evidence>
<gene>
    <name evidence="2" type="ORF">SAMN04487969_106185</name>
</gene>
<dbReference type="OrthoDB" id="9794725at2"/>
<dbReference type="CDD" id="cd01834">
    <property type="entry name" value="SGNH_hydrolase_like_2"/>
    <property type="match status" value="1"/>
</dbReference>
<evidence type="ECO:0000259" key="1">
    <source>
        <dbReference type="Pfam" id="PF13472"/>
    </source>
</evidence>
<dbReference type="GO" id="GO:0004622">
    <property type="term" value="F:phosphatidylcholine lysophospholipase activity"/>
    <property type="evidence" value="ECO:0007669"/>
    <property type="project" value="TreeGrafter"/>
</dbReference>
<organism evidence="2 3">
    <name type="scientific">Paenibacillus algorifonticola</name>
    <dbReference type="NCBI Taxonomy" id="684063"/>
    <lineage>
        <taxon>Bacteria</taxon>
        <taxon>Bacillati</taxon>
        <taxon>Bacillota</taxon>
        <taxon>Bacilli</taxon>
        <taxon>Bacillales</taxon>
        <taxon>Paenibacillaceae</taxon>
        <taxon>Paenibacillus</taxon>
    </lineage>
</organism>
<dbReference type="InterPro" id="IPR036514">
    <property type="entry name" value="SGNH_hydro_sf"/>
</dbReference>
<dbReference type="InterPro" id="IPR013830">
    <property type="entry name" value="SGNH_hydro"/>
</dbReference>
<proteinExistence type="predicted"/>
<feature type="domain" description="SGNH hydrolase-type esterase" evidence="1">
    <location>
        <begin position="12"/>
        <end position="201"/>
    </location>
</feature>
<dbReference type="InterPro" id="IPR051532">
    <property type="entry name" value="Ester_Hydrolysis_Enzymes"/>
</dbReference>
<dbReference type="Gene3D" id="3.40.50.1110">
    <property type="entry name" value="SGNH hydrolase"/>
    <property type="match status" value="1"/>
</dbReference>
<accession>A0A1I2D8T1</accession>
<dbReference type="PANTHER" id="PTHR30383">
    <property type="entry name" value="THIOESTERASE 1/PROTEASE 1/LYSOPHOSPHOLIPASE L1"/>
    <property type="match status" value="1"/>
</dbReference>
<dbReference type="EMBL" id="FONN01000006">
    <property type="protein sequence ID" value="SFE76851.1"/>
    <property type="molecule type" value="Genomic_DNA"/>
</dbReference>
<name>A0A1I2D8T1_9BACL</name>
<evidence type="ECO:0000313" key="2">
    <source>
        <dbReference type="EMBL" id="SFE76851.1"/>
    </source>
</evidence>
<dbReference type="AlphaFoldDB" id="A0A1I2D8T1"/>
<dbReference type="Pfam" id="PF13472">
    <property type="entry name" value="Lipase_GDSL_2"/>
    <property type="match status" value="1"/>
</dbReference>
<dbReference type="Proteomes" id="UP000183410">
    <property type="component" value="Unassembled WGS sequence"/>
</dbReference>
<reference evidence="3" key="1">
    <citation type="submission" date="2016-10" db="EMBL/GenBank/DDBJ databases">
        <authorList>
            <person name="Varghese N."/>
            <person name="Submissions S."/>
        </authorList>
    </citation>
    <scope>NUCLEOTIDE SEQUENCE [LARGE SCALE GENOMIC DNA]</scope>
    <source>
        <strain evidence="3">CGMCC 1.10223</strain>
    </source>
</reference>
<keyword evidence="3" id="KW-1185">Reference proteome</keyword>
<sequence>MSEQQLTVLFQGDSITDGSRGRNDDLNHILGHSYPYLIASRLGYELAEKAPHFINKGISGNRVSDLYARWNEDALSLKPDVLSILIGVNDAWRTMSGEASGATDRFERAYRHLLEETAEVLPQTGFVLVEPFILKTGATVERWDEWQQIIKGYQEKTAALAAEYDAVLVRVQHVFDKASEVTGAAYWLWDGVHPTAAGHELLAREWLSTVQKSSLAIK</sequence>
<dbReference type="RefSeq" id="WP_046231702.1">
    <property type="nucleotide sequence ID" value="NZ_FONN01000006.1"/>
</dbReference>
<dbReference type="SUPFAM" id="SSF52266">
    <property type="entry name" value="SGNH hydrolase"/>
    <property type="match status" value="1"/>
</dbReference>
<protein>
    <submittedName>
        <fullName evidence="2">Lysophospholipase L1</fullName>
    </submittedName>
</protein>
<dbReference type="PANTHER" id="PTHR30383:SF5">
    <property type="entry name" value="SGNH HYDROLASE-TYPE ESTERASE DOMAIN-CONTAINING PROTEIN"/>
    <property type="match status" value="1"/>
</dbReference>